<keyword evidence="3" id="KW-1185">Reference proteome</keyword>
<feature type="region of interest" description="Disordered" evidence="1">
    <location>
        <begin position="74"/>
        <end position="95"/>
    </location>
</feature>
<dbReference type="EMBL" id="JAJSOF020000017">
    <property type="protein sequence ID" value="KAJ4439375.1"/>
    <property type="molecule type" value="Genomic_DNA"/>
</dbReference>
<proteinExistence type="predicted"/>
<dbReference type="Proteomes" id="UP001148838">
    <property type="component" value="Unassembled WGS sequence"/>
</dbReference>
<feature type="region of interest" description="Disordered" evidence="1">
    <location>
        <begin position="251"/>
        <end position="277"/>
    </location>
</feature>
<protein>
    <submittedName>
        <fullName evidence="2">Uncharacterized protein</fullName>
    </submittedName>
</protein>
<reference evidence="2 3" key="1">
    <citation type="journal article" date="2022" name="Allergy">
        <title>Genome assembly and annotation of Periplaneta americana reveal a comprehensive cockroach allergen profile.</title>
        <authorList>
            <person name="Wang L."/>
            <person name="Xiong Q."/>
            <person name="Saelim N."/>
            <person name="Wang L."/>
            <person name="Nong W."/>
            <person name="Wan A.T."/>
            <person name="Shi M."/>
            <person name="Liu X."/>
            <person name="Cao Q."/>
            <person name="Hui J.H.L."/>
            <person name="Sookrung N."/>
            <person name="Leung T.F."/>
            <person name="Tungtrongchitr A."/>
            <person name="Tsui S.K.W."/>
        </authorList>
    </citation>
    <scope>NUCLEOTIDE SEQUENCE [LARGE SCALE GENOMIC DNA]</scope>
    <source>
        <strain evidence="2">PWHHKU_190912</strain>
    </source>
</reference>
<sequence length="277" mass="30238">MDVRERLESHLKEKLHEMVGRRVIRPSSVGEKGVDGQATEESEYQRISEATTSPVGAPEGGGVTKQAVRAMIHREPSTAASTPTSPHRHRGEQQGKMVRLYPASDTEDSVFYATEDREGTADKARKQNSCESLSLSTVSVNSRRSSVDLGDRKTLVVVIGTSSKGAKARLMQKQRSWETFPPKKRGMGTDERGDGFGKFCRDPDAFRGGFELRPSQSGSQGALGSLRGEVGSLKKADSFEGHEEAVRTLVAAVQETRSQHLQQQRKQSQPKQTGGGN</sequence>
<feature type="compositionally biased region" description="Low complexity" evidence="1">
    <location>
        <begin position="259"/>
        <end position="277"/>
    </location>
</feature>
<gene>
    <name evidence="2" type="ORF">ANN_07497</name>
</gene>
<evidence type="ECO:0000256" key="1">
    <source>
        <dbReference type="SAM" id="MobiDB-lite"/>
    </source>
</evidence>
<name>A0ABQ8SYV7_PERAM</name>
<organism evidence="2 3">
    <name type="scientific">Periplaneta americana</name>
    <name type="common">American cockroach</name>
    <name type="synonym">Blatta americana</name>
    <dbReference type="NCBI Taxonomy" id="6978"/>
    <lineage>
        <taxon>Eukaryota</taxon>
        <taxon>Metazoa</taxon>
        <taxon>Ecdysozoa</taxon>
        <taxon>Arthropoda</taxon>
        <taxon>Hexapoda</taxon>
        <taxon>Insecta</taxon>
        <taxon>Pterygota</taxon>
        <taxon>Neoptera</taxon>
        <taxon>Polyneoptera</taxon>
        <taxon>Dictyoptera</taxon>
        <taxon>Blattodea</taxon>
        <taxon>Blattoidea</taxon>
        <taxon>Blattidae</taxon>
        <taxon>Blattinae</taxon>
        <taxon>Periplaneta</taxon>
    </lineage>
</organism>
<feature type="region of interest" description="Disordered" evidence="1">
    <location>
        <begin position="22"/>
        <end position="62"/>
    </location>
</feature>
<evidence type="ECO:0000313" key="2">
    <source>
        <dbReference type="EMBL" id="KAJ4439375.1"/>
    </source>
</evidence>
<accession>A0ABQ8SYV7</accession>
<comment type="caution">
    <text evidence="2">The sequence shown here is derived from an EMBL/GenBank/DDBJ whole genome shotgun (WGS) entry which is preliminary data.</text>
</comment>
<evidence type="ECO:0000313" key="3">
    <source>
        <dbReference type="Proteomes" id="UP001148838"/>
    </source>
</evidence>